<dbReference type="PROSITE" id="PS50927">
    <property type="entry name" value="BULB_LECTIN"/>
    <property type="match status" value="1"/>
</dbReference>
<dbReference type="Gene3D" id="2.90.10.30">
    <property type="match status" value="1"/>
</dbReference>
<dbReference type="SUPFAM" id="SSF51110">
    <property type="entry name" value="alpha-D-mannose-specific plant lectins"/>
    <property type="match status" value="1"/>
</dbReference>
<evidence type="ECO:0000259" key="1">
    <source>
        <dbReference type="PROSITE" id="PS50927"/>
    </source>
</evidence>
<feature type="domain" description="Bulb-type lectin" evidence="1">
    <location>
        <begin position="279"/>
        <end position="400"/>
    </location>
</feature>
<name>A0AAW1P5X7_9CHLO</name>
<dbReference type="Proteomes" id="UP001489004">
    <property type="component" value="Unassembled WGS sequence"/>
</dbReference>
<proteinExistence type="predicted"/>
<protein>
    <recommendedName>
        <fullName evidence="1">Bulb-type lectin domain-containing protein</fullName>
    </recommendedName>
</protein>
<gene>
    <name evidence="2" type="ORF">WJX72_004868</name>
</gene>
<evidence type="ECO:0000313" key="3">
    <source>
        <dbReference type="Proteomes" id="UP001489004"/>
    </source>
</evidence>
<sequence>MDQLAASLRLNQSDVLAIASNKALTAPSPSALGSFAPISCGDLFKNAVNLFANLLQNKDPVSFACSTQAPIAEYPAFVRVALSVNLPGINFVPISGSTDLRNKWWRLHDVLPPGQFCGWRQLRQRYTGSDPATKQLYDLVSTILRLLGLDLCPIHGGATIFPSVLIFDGYLQIGIGFVDIRADVEVKFAPDNGFTTQICDYLETGYDTPTNNPAFKQVQYCPWCYQKFGDGTFKVAAELHILWFAWSWTLFQTSFGSNAQPLLCAHPPVGVYGPANGRNDTLYGPAVIPLGTELISANGNFLLRFGSDGNVALYDSQTPGTFPDVQPADFILWLTATGGQSASFQLFDGGNLQVRDASGTSLWQLGDYTYTLGKPYITVTNDGRVLLRDTYNNKCYWDSTGQCQDGLAYWPSGFSDSLVEISNHTDPNYKPTCIDNTTMLVSKYRLYSFVGNGDSWYVQGQGQPIRQGGSRVQGKNHQFTLRRTVTCKAGFGHIGSLCISSRPFDYTAYILSNDPSPKVLWSALLTVNLEGAQAPASPLHVTLDNDGNLGLWDYNGKQIFLYGTSDGTPDKQYDYAHWFGNGQDVCAYYNQGDDALP</sequence>
<reference evidence="2 3" key="1">
    <citation type="journal article" date="2024" name="Nat. Commun.">
        <title>Phylogenomics reveals the evolutionary origins of lichenization in chlorophyte algae.</title>
        <authorList>
            <person name="Puginier C."/>
            <person name="Libourel C."/>
            <person name="Otte J."/>
            <person name="Skaloud P."/>
            <person name="Haon M."/>
            <person name="Grisel S."/>
            <person name="Petersen M."/>
            <person name="Berrin J.G."/>
            <person name="Delaux P.M."/>
            <person name="Dal Grande F."/>
            <person name="Keller J."/>
        </authorList>
    </citation>
    <scope>NUCLEOTIDE SEQUENCE [LARGE SCALE GENOMIC DNA]</scope>
    <source>
        <strain evidence="2 3">SAG 2043</strain>
    </source>
</reference>
<evidence type="ECO:0000313" key="2">
    <source>
        <dbReference type="EMBL" id="KAK9805191.1"/>
    </source>
</evidence>
<organism evidence="2 3">
    <name type="scientific">[Myrmecia] bisecta</name>
    <dbReference type="NCBI Taxonomy" id="41462"/>
    <lineage>
        <taxon>Eukaryota</taxon>
        <taxon>Viridiplantae</taxon>
        <taxon>Chlorophyta</taxon>
        <taxon>core chlorophytes</taxon>
        <taxon>Trebouxiophyceae</taxon>
        <taxon>Trebouxiales</taxon>
        <taxon>Trebouxiaceae</taxon>
        <taxon>Myrmecia</taxon>
    </lineage>
</organism>
<dbReference type="InterPro" id="IPR036426">
    <property type="entry name" value="Bulb-type_lectin_dom_sf"/>
</dbReference>
<comment type="caution">
    <text evidence="2">The sequence shown here is derived from an EMBL/GenBank/DDBJ whole genome shotgun (WGS) entry which is preliminary data.</text>
</comment>
<keyword evidence="3" id="KW-1185">Reference proteome</keyword>
<dbReference type="EMBL" id="JALJOR010000016">
    <property type="protein sequence ID" value="KAK9805191.1"/>
    <property type="molecule type" value="Genomic_DNA"/>
</dbReference>
<dbReference type="AlphaFoldDB" id="A0AAW1P5X7"/>
<dbReference type="InterPro" id="IPR001480">
    <property type="entry name" value="Bulb-type_lectin_dom"/>
</dbReference>
<accession>A0AAW1P5X7</accession>